<dbReference type="PANTHER" id="PTHR42648:SF11">
    <property type="entry name" value="TRANSPOSON TY4-P GAG-POL POLYPROTEIN"/>
    <property type="match status" value="1"/>
</dbReference>
<accession>W2W3S4</accession>
<proteinExistence type="predicted"/>
<keyword evidence="2" id="KW-0479">Metal-binding</keyword>
<keyword evidence="8" id="KW-0239">DNA-directed DNA polymerase</keyword>
<evidence type="ECO:0000256" key="2">
    <source>
        <dbReference type="ARBA" id="ARBA00022723"/>
    </source>
</evidence>
<keyword evidence="3" id="KW-0255">Endonuclease</keyword>
<organism evidence="12 13">
    <name type="scientific">Phytophthora nicotianae CJ01A1</name>
    <dbReference type="NCBI Taxonomy" id="1317063"/>
    <lineage>
        <taxon>Eukaryota</taxon>
        <taxon>Sar</taxon>
        <taxon>Stramenopiles</taxon>
        <taxon>Oomycota</taxon>
        <taxon>Peronosporomycetes</taxon>
        <taxon>Peronosporales</taxon>
        <taxon>Peronosporaceae</taxon>
        <taxon>Phytophthora</taxon>
    </lineage>
</organism>
<sequence>MRCVNTAWSTALLTNAYSPEENGIVERANGIVLPRVRAMLAATRLPHILWGEALLHAVTTLNWLPTKPMGLVTPLQKLFQSRQRKEKLEPRKKLSLLLGYTIGTPGYKFLDLQTGQVVTVRGQNVRFHEEFTADGTYVRQLLENAFLDGDHQLPETVPVARIKTTMETNVPEQDEASPDTNQLLEVRPEAEVYLETTQCSSGNLQSDSLSTGESSDSQRGVAAPAAVTAEVTSLETTKAKKKRRKRRARKKVGVEKEPSGFEVLPPSVEPCPKRPRRVQRRNVRLSDYVVGNVMATMDVPIPMTYKQARASKFWLQWKSAMLAPIAEGSRDLEARAAHSGQEHEGDLLSLKFCSQA</sequence>
<dbReference type="AlphaFoldDB" id="W2W3S4"/>
<dbReference type="InterPro" id="IPR012337">
    <property type="entry name" value="RNaseH-like_sf"/>
</dbReference>
<evidence type="ECO:0000256" key="6">
    <source>
        <dbReference type="ARBA" id="ARBA00022908"/>
    </source>
</evidence>
<keyword evidence="7" id="KW-0695">RNA-directed DNA polymerase</keyword>
<evidence type="ECO:0000313" key="13">
    <source>
        <dbReference type="Proteomes" id="UP000018958"/>
    </source>
</evidence>
<dbReference type="GO" id="GO:0006310">
    <property type="term" value="P:DNA recombination"/>
    <property type="evidence" value="ECO:0007669"/>
    <property type="project" value="UniProtKB-KW"/>
</dbReference>
<evidence type="ECO:0000256" key="9">
    <source>
        <dbReference type="ARBA" id="ARBA00023172"/>
    </source>
</evidence>
<dbReference type="GO" id="GO:0003964">
    <property type="term" value="F:RNA-directed DNA polymerase activity"/>
    <property type="evidence" value="ECO:0007669"/>
    <property type="project" value="UniProtKB-KW"/>
</dbReference>
<dbReference type="PANTHER" id="PTHR42648">
    <property type="entry name" value="TRANSPOSASE, PUTATIVE-RELATED"/>
    <property type="match status" value="1"/>
</dbReference>
<evidence type="ECO:0000256" key="4">
    <source>
        <dbReference type="ARBA" id="ARBA00022801"/>
    </source>
</evidence>
<gene>
    <name evidence="12" type="ORF">F441_18945</name>
</gene>
<feature type="compositionally biased region" description="Low complexity" evidence="10">
    <location>
        <begin position="204"/>
        <end position="232"/>
    </location>
</feature>
<protein>
    <recommendedName>
        <fullName evidence="11">Integrase catalytic domain-containing protein</fullName>
    </recommendedName>
</protein>
<feature type="domain" description="Integrase catalytic" evidence="11">
    <location>
        <begin position="1"/>
        <end position="82"/>
    </location>
</feature>
<dbReference type="GO" id="GO:0046872">
    <property type="term" value="F:metal ion binding"/>
    <property type="evidence" value="ECO:0007669"/>
    <property type="project" value="UniProtKB-KW"/>
</dbReference>
<dbReference type="GO" id="GO:0003887">
    <property type="term" value="F:DNA-directed DNA polymerase activity"/>
    <property type="evidence" value="ECO:0007669"/>
    <property type="project" value="UniProtKB-KW"/>
</dbReference>
<keyword evidence="6" id="KW-0229">DNA integration</keyword>
<dbReference type="SUPFAM" id="SSF53098">
    <property type="entry name" value="Ribonuclease H-like"/>
    <property type="match status" value="1"/>
</dbReference>
<reference evidence="12 13" key="1">
    <citation type="submission" date="2013-11" db="EMBL/GenBank/DDBJ databases">
        <title>The Genome Sequence of Phytophthora parasitica CJ01A1.</title>
        <authorList>
            <consortium name="The Broad Institute Genomics Platform"/>
            <person name="Russ C."/>
            <person name="Tyler B."/>
            <person name="Panabieres F."/>
            <person name="Shan W."/>
            <person name="Tripathy S."/>
            <person name="Grunwald N."/>
            <person name="Machado M."/>
            <person name="Johnson C.S."/>
            <person name="Walker B."/>
            <person name="Young S.K."/>
            <person name="Zeng Q."/>
            <person name="Gargeya S."/>
            <person name="Fitzgerald M."/>
            <person name="Haas B."/>
            <person name="Abouelleil A."/>
            <person name="Allen A.W."/>
            <person name="Alvarado L."/>
            <person name="Arachchi H.M."/>
            <person name="Berlin A.M."/>
            <person name="Chapman S.B."/>
            <person name="Gainer-Dewar J."/>
            <person name="Goldberg J."/>
            <person name="Griggs A."/>
            <person name="Gujja S."/>
            <person name="Hansen M."/>
            <person name="Howarth C."/>
            <person name="Imamovic A."/>
            <person name="Ireland A."/>
            <person name="Larimer J."/>
            <person name="McCowan C."/>
            <person name="Murphy C."/>
            <person name="Pearson M."/>
            <person name="Poon T.W."/>
            <person name="Priest M."/>
            <person name="Roberts A."/>
            <person name="Saif S."/>
            <person name="Shea T."/>
            <person name="Sisk P."/>
            <person name="Sykes S."/>
            <person name="Wortman J."/>
            <person name="Nusbaum C."/>
            <person name="Birren B."/>
        </authorList>
    </citation>
    <scope>NUCLEOTIDE SEQUENCE [LARGE SCALE GENOMIC DNA]</scope>
    <source>
        <strain evidence="12 13">CJ01A1</strain>
    </source>
</reference>
<evidence type="ECO:0000256" key="1">
    <source>
        <dbReference type="ARBA" id="ARBA00022722"/>
    </source>
</evidence>
<evidence type="ECO:0000256" key="3">
    <source>
        <dbReference type="ARBA" id="ARBA00022759"/>
    </source>
</evidence>
<keyword evidence="5" id="KW-0460">Magnesium</keyword>
<evidence type="ECO:0000256" key="7">
    <source>
        <dbReference type="ARBA" id="ARBA00022918"/>
    </source>
</evidence>
<dbReference type="GO" id="GO:0016787">
    <property type="term" value="F:hydrolase activity"/>
    <property type="evidence" value="ECO:0007669"/>
    <property type="project" value="UniProtKB-KW"/>
</dbReference>
<keyword evidence="4" id="KW-0378">Hydrolase</keyword>
<evidence type="ECO:0000256" key="10">
    <source>
        <dbReference type="SAM" id="MobiDB-lite"/>
    </source>
</evidence>
<dbReference type="InterPro" id="IPR039537">
    <property type="entry name" value="Retrotran_Ty1/copia-like"/>
</dbReference>
<dbReference type="GO" id="GO:0004519">
    <property type="term" value="F:endonuclease activity"/>
    <property type="evidence" value="ECO:0007669"/>
    <property type="project" value="UniProtKB-KW"/>
</dbReference>
<dbReference type="GO" id="GO:0003676">
    <property type="term" value="F:nucleic acid binding"/>
    <property type="evidence" value="ECO:0007669"/>
    <property type="project" value="InterPro"/>
</dbReference>
<dbReference type="Proteomes" id="UP000018958">
    <property type="component" value="Unassembled WGS sequence"/>
</dbReference>
<dbReference type="InterPro" id="IPR057670">
    <property type="entry name" value="SH3_retrovirus"/>
</dbReference>
<evidence type="ECO:0000313" key="12">
    <source>
        <dbReference type="EMBL" id="ETP04249.1"/>
    </source>
</evidence>
<dbReference type="EMBL" id="ANIX01003779">
    <property type="protein sequence ID" value="ETP04249.1"/>
    <property type="molecule type" value="Genomic_DNA"/>
</dbReference>
<keyword evidence="1" id="KW-0540">Nuclease</keyword>
<name>W2W3S4_PHYNI</name>
<evidence type="ECO:0000256" key="5">
    <source>
        <dbReference type="ARBA" id="ARBA00022842"/>
    </source>
</evidence>
<dbReference type="Gene3D" id="3.30.420.10">
    <property type="entry name" value="Ribonuclease H-like superfamily/Ribonuclease H"/>
    <property type="match status" value="1"/>
</dbReference>
<evidence type="ECO:0000256" key="8">
    <source>
        <dbReference type="ARBA" id="ARBA00022932"/>
    </source>
</evidence>
<dbReference type="InterPro" id="IPR001584">
    <property type="entry name" value="Integrase_cat-core"/>
</dbReference>
<dbReference type="Pfam" id="PF25597">
    <property type="entry name" value="SH3_retrovirus"/>
    <property type="match status" value="1"/>
</dbReference>
<comment type="caution">
    <text evidence="12">The sequence shown here is derived from an EMBL/GenBank/DDBJ whole genome shotgun (WGS) entry which is preliminary data.</text>
</comment>
<keyword evidence="8" id="KW-0808">Transferase</keyword>
<evidence type="ECO:0000259" key="11">
    <source>
        <dbReference type="PROSITE" id="PS50994"/>
    </source>
</evidence>
<dbReference type="InterPro" id="IPR036397">
    <property type="entry name" value="RNaseH_sf"/>
</dbReference>
<dbReference type="GO" id="GO:0015074">
    <property type="term" value="P:DNA integration"/>
    <property type="evidence" value="ECO:0007669"/>
    <property type="project" value="UniProtKB-KW"/>
</dbReference>
<keyword evidence="8" id="KW-0548">Nucleotidyltransferase</keyword>
<keyword evidence="9" id="KW-0233">DNA recombination</keyword>
<dbReference type="PROSITE" id="PS50994">
    <property type="entry name" value="INTEGRASE"/>
    <property type="match status" value="1"/>
</dbReference>
<dbReference type="OrthoDB" id="127172at2759"/>
<feature type="region of interest" description="Disordered" evidence="10">
    <location>
        <begin position="198"/>
        <end position="260"/>
    </location>
</feature>
<feature type="compositionally biased region" description="Basic residues" evidence="10">
    <location>
        <begin position="239"/>
        <end position="251"/>
    </location>
</feature>